<gene>
    <name evidence="1" type="ORF">BF38_602</name>
    <name evidence="2" type="ORF">FOC89_10770</name>
</gene>
<protein>
    <submittedName>
        <fullName evidence="2">DUF3986 family protein</fullName>
    </submittedName>
</protein>
<name>A0A0B5X533_BACTU</name>
<dbReference type="RefSeq" id="WP_000760460.1">
    <property type="nucleotide sequence ID" value="NZ_CP009335.1"/>
</dbReference>
<dbReference type="Proteomes" id="UP000501107">
    <property type="component" value="Chromosome"/>
</dbReference>
<evidence type="ECO:0000313" key="2">
    <source>
        <dbReference type="EMBL" id="QKH24477.1"/>
    </source>
</evidence>
<accession>A0A0B5X533</accession>
<dbReference type="InterPro" id="IPR025047">
    <property type="entry name" value="DUF3986"/>
</dbReference>
<proteinExistence type="predicted"/>
<dbReference type="KEGG" id="btw:BF38_602"/>
<dbReference type="EMBL" id="CP053980">
    <property type="protein sequence ID" value="QKH24477.1"/>
    <property type="molecule type" value="Genomic_DNA"/>
</dbReference>
<dbReference type="AlphaFoldDB" id="A0A0B5X533"/>
<evidence type="ECO:0000313" key="1">
    <source>
        <dbReference type="EMBL" id="AJG75267.1"/>
    </source>
</evidence>
<dbReference type="EMBL" id="CP009335">
    <property type="protein sequence ID" value="AJG75267.1"/>
    <property type="molecule type" value="Genomic_DNA"/>
</dbReference>
<dbReference type="Pfam" id="PF13143">
    <property type="entry name" value="DUF3986"/>
    <property type="match status" value="1"/>
</dbReference>
<dbReference type="GeneID" id="45024708"/>
<evidence type="ECO:0000313" key="3">
    <source>
        <dbReference type="Proteomes" id="UP000031876"/>
    </source>
</evidence>
<reference evidence="1 3" key="1">
    <citation type="journal article" date="2015" name="Genome Announc.">
        <title>Complete genome sequences for 35 biothreat assay-relevant bacillus species.</title>
        <authorList>
            <person name="Johnson S.L."/>
            <person name="Daligault H.E."/>
            <person name="Davenport K.W."/>
            <person name="Jaissle J."/>
            <person name="Frey K.G."/>
            <person name="Ladner J.T."/>
            <person name="Broomall S.M."/>
            <person name="Bishop-Lilly K.A."/>
            <person name="Bruce D.C."/>
            <person name="Gibbons H.S."/>
            <person name="Coyne S.R."/>
            <person name="Lo C.C."/>
            <person name="Meincke L."/>
            <person name="Munk A.C."/>
            <person name="Koroleva G.I."/>
            <person name="Rosenzweig C.N."/>
            <person name="Palacios G.F."/>
            <person name="Redden C.L."/>
            <person name="Minogue T.D."/>
            <person name="Chain P.S."/>
        </authorList>
    </citation>
    <scope>NUCLEOTIDE SEQUENCE [LARGE SCALE GENOMIC DNA]</scope>
    <source>
        <strain evidence="1 3">HD1011</strain>
    </source>
</reference>
<reference evidence="2 4" key="2">
    <citation type="submission" date="2020-05" db="EMBL/GenBank/DDBJ databases">
        <title>FDA dAtabase for Regulatory Grade micrObial Sequences (FDA-ARGOS): Supporting development and validation of Infectious Disease Dx tests.</title>
        <authorList>
            <person name="Nelson B."/>
            <person name="Plummer A."/>
            <person name="Tallon L."/>
            <person name="Sadzewicz L."/>
            <person name="Zhao X."/>
            <person name="Vavikolanu K."/>
            <person name="Mehta A."/>
            <person name="Aluvathingal J."/>
            <person name="Nadendla S."/>
            <person name="Myers T."/>
            <person name="Yan Y."/>
            <person name="Sichtig H."/>
        </authorList>
    </citation>
    <scope>NUCLEOTIDE SEQUENCE [LARGE SCALE GENOMIC DNA]</scope>
    <source>
        <strain evidence="2 4">FDAARGOS_795</strain>
    </source>
</reference>
<evidence type="ECO:0000313" key="4">
    <source>
        <dbReference type="Proteomes" id="UP000501107"/>
    </source>
</evidence>
<organism evidence="2 4">
    <name type="scientific">Bacillus thuringiensis</name>
    <dbReference type="NCBI Taxonomy" id="1428"/>
    <lineage>
        <taxon>Bacteria</taxon>
        <taxon>Bacillati</taxon>
        <taxon>Bacillota</taxon>
        <taxon>Bacilli</taxon>
        <taxon>Bacillales</taxon>
        <taxon>Bacillaceae</taxon>
        <taxon>Bacillus</taxon>
        <taxon>Bacillus cereus group</taxon>
    </lineage>
</organism>
<dbReference type="Proteomes" id="UP000031876">
    <property type="component" value="Chromosome"/>
</dbReference>
<sequence>MKKYNFDDLIHMHLFYYRDIEEVFTYEAIAYKVCNENLWVVYFDISYYDDLSNHQFSKYPFYDKYGYEILHVRTKDLDECEGNKLFTDWLINNSIV</sequence>